<dbReference type="Pfam" id="PF24626">
    <property type="entry name" value="SH3_Tf2-1"/>
    <property type="match status" value="1"/>
</dbReference>
<dbReference type="PANTHER" id="PTHR46148">
    <property type="entry name" value="CHROMO DOMAIN-CONTAINING PROTEIN"/>
    <property type="match status" value="1"/>
</dbReference>
<evidence type="ECO:0000256" key="1">
    <source>
        <dbReference type="SAM" id="MobiDB-lite"/>
    </source>
</evidence>
<dbReference type="InterPro" id="IPR056924">
    <property type="entry name" value="SH3_Tf2-1"/>
</dbReference>
<name>A0AAF0U8I6_SOLVR</name>
<reference evidence="3" key="1">
    <citation type="submission" date="2023-08" db="EMBL/GenBank/DDBJ databases">
        <title>A de novo genome assembly of Solanum verrucosum Schlechtendal, a Mexican diploid species geographically isolated from the other diploid A-genome species in potato relatives.</title>
        <authorList>
            <person name="Hosaka K."/>
        </authorList>
    </citation>
    <scope>NUCLEOTIDE SEQUENCE</scope>
    <source>
        <tissue evidence="3">Young leaves</tissue>
    </source>
</reference>
<evidence type="ECO:0000313" key="4">
    <source>
        <dbReference type="Proteomes" id="UP001234989"/>
    </source>
</evidence>
<keyword evidence="4" id="KW-1185">Reference proteome</keyword>
<dbReference type="AlphaFoldDB" id="A0AAF0U8I6"/>
<evidence type="ECO:0000259" key="2">
    <source>
        <dbReference type="Pfam" id="PF24626"/>
    </source>
</evidence>
<proteinExistence type="predicted"/>
<feature type="compositionally biased region" description="Low complexity" evidence="1">
    <location>
        <begin position="237"/>
        <end position="252"/>
    </location>
</feature>
<sequence>MKGVMSFGKKGKLSPRYVGPNKILKRVGKVPYELDLPTKLALVHPNGLTFEEVPVDILDRQDQRLRSKEVASVIVLWRRQSIEGTTWEAEARMKAKYPHLLHSYSIPALVGLRLNRHRPCKPNMEIGVTLTDKGCPTCLWHEYCLKMHMKNGKFIYGGLKVVLSGNGSKGCHSYIAQAKSRAKREVNIKSKGQGPRELGEGHGKGAKDEKLCLDTAHHDYEGLHDPWWSPQSHGAIRGTMGTTTGRGAPDGS</sequence>
<dbReference type="PANTHER" id="PTHR46148:SF60">
    <property type="entry name" value="CHROMO DOMAIN-CONTAINING PROTEIN"/>
    <property type="match status" value="1"/>
</dbReference>
<organism evidence="3 4">
    <name type="scientific">Solanum verrucosum</name>
    <dbReference type="NCBI Taxonomy" id="315347"/>
    <lineage>
        <taxon>Eukaryota</taxon>
        <taxon>Viridiplantae</taxon>
        <taxon>Streptophyta</taxon>
        <taxon>Embryophyta</taxon>
        <taxon>Tracheophyta</taxon>
        <taxon>Spermatophyta</taxon>
        <taxon>Magnoliopsida</taxon>
        <taxon>eudicotyledons</taxon>
        <taxon>Gunneridae</taxon>
        <taxon>Pentapetalae</taxon>
        <taxon>asterids</taxon>
        <taxon>lamiids</taxon>
        <taxon>Solanales</taxon>
        <taxon>Solanaceae</taxon>
        <taxon>Solanoideae</taxon>
        <taxon>Solaneae</taxon>
        <taxon>Solanum</taxon>
    </lineage>
</organism>
<feature type="domain" description="Tf2-1-like SH3-like" evidence="2">
    <location>
        <begin position="6"/>
        <end position="44"/>
    </location>
</feature>
<evidence type="ECO:0000313" key="3">
    <source>
        <dbReference type="EMBL" id="WMV41039.1"/>
    </source>
</evidence>
<feature type="region of interest" description="Disordered" evidence="1">
    <location>
        <begin position="182"/>
        <end position="206"/>
    </location>
</feature>
<dbReference type="EMBL" id="CP133619">
    <property type="protein sequence ID" value="WMV41039.1"/>
    <property type="molecule type" value="Genomic_DNA"/>
</dbReference>
<gene>
    <name evidence="3" type="ORF">MTR67_034424</name>
</gene>
<dbReference type="Proteomes" id="UP001234989">
    <property type="component" value="Chromosome 8"/>
</dbReference>
<accession>A0AAF0U8I6</accession>
<feature type="region of interest" description="Disordered" evidence="1">
    <location>
        <begin position="227"/>
        <end position="252"/>
    </location>
</feature>
<feature type="compositionally biased region" description="Basic and acidic residues" evidence="1">
    <location>
        <begin position="197"/>
        <end position="206"/>
    </location>
</feature>
<protein>
    <recommendedName>
        <fullName evidence="2">Tf2-1-like SH3-like domain-containing protein</fullName>
    </recommendedName>
</protein>